<dbReference type="AlphaFoldDB" id="D8J7P5"/>
<evidence type="ECO:0000259" key="2">
    <source>
        <dbReference type="Pfam" id="PF00582"/>
    </source>
</evidence>
<dbReference type="RefSeq" id="WP_008416030.1">
    <property type="nucleotide sequence ID" value="NC_014297.1"/>
</dbReference>
<dbReference type="PANTHER" id="PTHR46268:SF24">
    <property type="entry name" value="UNIVERSAL STRESS PROTEIN"/>
    <property type="match status" value="1"/>
</dbReference>
<dbReference type="OrthoDB" id="105697at2157"/>
<dbReference type="CDD" id="cd00293">
    <property type="entry name" value="USP-like"/>
    <property type="match status" value="1"/>
</dbReference>
<evidence type="ECO:0000313" key="5">
    <source>
        <dbReference type="Proteomes" id="UP000000390"/>
    </source>
</evidence>
<protein>
    <submittedName>
        <fullName evidence="3">UspA domain protein</fullName>
    </submittedName>
    <submittedName>
        <fullName evidence="4">UspA domain-containing protein</fullName>
    </submittedName>
</protein>
<dbReference type="PATRIC" id="fig|795797.18.peg.2685"/>
<dbReference type="Proteomes" id="UP000000390">
    <property type="component" value="Chromosome"/>
</dbReference>
<dbReference type="EMBL" id="AOHV01000024">
    <property type="protein sequence ID" value="ELY38161.1"/>
    <property type="molecule type" value="Genomic_DNA"/>
</dbReference>
<keyword evidence="6" id="KW-1185">Reference proteome</keyword>
<dbReference type="Pfam" id="PF00582">
    <property type="entry name" value="Usp"/>
    <property type="match status" value="1"/>
</dbReference>
<dbReference type="PANTHER" id="PTHR46268">
    <property type="entry name" value="STRESS RESPONSE PROTEIN NHAX"/>
    <property type="match status" value="1"/>
</dbReference>
<reference evidence="4 6" key="2">
    <citation type="journal article" date="2014" name="PLoS Genet.">
        <title>Phylogenetically driven sequencing of extremely halophilic archaea reveals strategies for static and dynamic osmo-response.</title>
        <authorList>
            <person name="Becker E.A."/>
            <person name="Seitzer P.M."/>
            <person name="Tritt A."/>
            <person name="Larsen D."/>
            <person name="Krusor M."/>
            <person name="Yao A.I."/>
            <person name="Wu D."/>
            <person name="Madern D."/>
            <person name="Eisen J.A."/>
            <person name="Darling A.E."/>
            <person name="Facciotti M.T."/>
        </authorList>
    </citation>
    <scope>NUCLEOTIDE SEQUENCE [LARGE SCALE GENOMIC DNA]</scope>
    <source>
        <strain evidence="4">B3</strain>
        <strain evidence="6">DSM 18796 / CECT 7217 / JCM 14584 / KCTC 4019 / B3</strain>
    </source>
</reference>
<dbReference type="STRING" id="795797.HacjB3_13420"/>
<dbReference type="GeneID" id="9420500"/>
<dbReference type="HOGENOM" id="CLU_049301_11_4_2"/>
<name>D8J7P5_HALJB</name>
<reference evidence="3 5" key="1">
    <citation type="journal article" date="2010" name="J. Bacteriol.">
        <title>Complete genome sequence of Halalkalicoccus jeotgali B3(T), an extremely halophilic archaeon.</title>
        <authorList>
            <person name="Roh S.W."/>
            <person name="Nam Y.D."/>
            <person name="Nam S.H."/>
            <person name="Choi S.H."/>
            <person name="Park H.S."/>
            <person name="Bae J.W."/>
        </authorList>
    </citation>
    <scope>NUCLEOTIDE SEQUENCE [LARGE SCALE GENOMIC DNA]</scope>
    <source>
        <strain evidence="3">B3</strain>
        <strain evidence="5">DSM 18796 / CECT 7217 / JCM 14584 / KCTC 4019 / B3</strain>
    </source>
</reference>
<dbReference type="InterPro" id="IPR014729">
    <property type="entry name" value="Rossmann-like_a/b/a_fold"/>
</dbReference>
<sequence>MTARILVPMDGSELSVKALEFAVEAYPDAEITVLTVVGVPSWFMGEAAGISLSEDVSQAARNHAQSVFDRAREVAADHTTPVETAVAVGNPSRAIVERAEGFDVVVIGGHGRDLSSRLLIGNVAELVVRRSPVPVTVVR</sequence>
<comment type="similarity">
    <text evidence="1">Belongs to the universal stress protein A family.</text>
</comment>
<dbReference type="Proteomes" id="UP000011645">
    <property type="component" value="Unassembled WGS sequence"/>
</dbReference>
<gene>
    <name evidence="3" type="ordered locus">HacjB3_13420</name>
    <name evidence="4" type="ORF">C497_08624</name>
</gene>
<organism evidence="3 5">
    <name type="scientific">Halalkalicoccus jeotgali (strain DSM 18796 / CECT 7217 / JCM 14584 / KCTC 4019 / B3)</name>
    <dbReference type="NCBI Taxonomy" id="795797"/>
    <lineage>
        <taxon>Archaea</taxon>
        <taxon>Methanobacteriati</taxon>
        <taxon>Methanobacteriota</taxon>
        <taxon>Stenosarchaea group</taxon>
        <taxon>Halobacteria</taxon>
        <taxon>Halobacteriales</taxon>
        <taxon>Halococcaceae</taxon>
        <taxon>Halalkalicoccus</taxon>
    </lineage>
</organism>
<accession>D8J7P5</accession>
<dbReference type="InterPro" id="IPR006015">
    <property type="entry name" value="Universal_stress_UspA"/>
</dbReference>
<dbReference type="SUPFAM" id="SSF52402">
    <property type="entry name" value="Adenine nucleotide alpha hydrolases-like"/>
    <property type="match status" value="1"/>
</dbReference>
<dbReference type="EMBL" id="CP002062">
    <property type="protein sequence ID" value="ADJ16065.1"/>
    <property type="molecule type" value="Genomic_DNA"/>
</dbReference>
<evidence type="ECO:0000313" key="6">
    <source>
        <dbReference type="Proteomes" id="UP000011645"/>
    </source>
</evidence>
<dbReference type="PRINTS" id="PR01438">
    <property type="entry name" value="UNVRSLSTRESS"/>
</dbReference>
<dbReference type="InterPro" id="IPR006016">
    <property type="entry name" value="UspA"/>
</dbReference>
<dbReference type="eggNOG" id="arCOG02053">
    <property type="taxonomic scope" value="Archaea"/>
</dbReference>
<dbReference type="KEGG" id="hje:HacjB3_13420"/>
<feature type="domain" description="UspA" evidence="2">
    <location>
        <begin position="1"/>
        <end position="139"/>
    </location>
</feature>
<evidence type="ECO:0000256" key="1">
    <source>
        <dbReference type="ARBA" id="ARBA00008791"/>
    </source>
</evidence>
<proteinExistence type="inferred from homology"/>
<evidence type="ECO:0000313" key="3">
    <source>
        <dbReference type="EMBL" id="ADJ16065.1"/>
    </source>
</evidence>
<evidence type="ECO:0000313" key="4">
    <source>
        <dbReference type="EMBL" id="ELY38161.1"/>
    </source>
</evidence>
<dbReference type="Gene3D" id="3.40.50.620">
    <property type="entry name" value="HUPs"/>
    <property type="match status" value="1"/>
</dbReference>